<protein>
    <submittedName>
        <fullName evidence="2">Uncharacterized protein</fullName>
    </submittedName>
</protein>
<reference evidence="2 3" key="1">
    <citation type="submission" date="2017-08" db="EMBL/GenBank/DDBJ databases">
        <title>Infants hospitalized years apart are colonized by the same room-sourced microbial strains.</title>
        <authorList>
            <person name="Brooks B."/>
            <person name="Olm M.R."/>
            <person name="Firek B.A."/>
            <person name="Baker R."/>
            <person name="Thomas B.C."/>
            <person name="Morowitz M.J."/>
            <person name="Banfield J.F."/>
        </authorList>
    </citation>
    <scope>NUCLEOTIDE SEQUENCE [LARGE SCALE GENOMIC DNA]</scope>
    <source>
        <strain evidence="2">S2_005_002_R2_33</strain>
    </source>
</reference>
<accession>A0A2W5QRZ2</accession>
<proteinExistence type="predicted"/>
<dbReference type="AlphaFoldDB" id="A0A2W5QRZ2"/>
<feature type="compositionally biased region" description="Basic and acidic residues" evidence="1">
    <location>
        <begin position="112"/>
        <end position="126"/>
    </location>
</feature>
<organism evidence="2 3">
    <name type="scientific">Novosphingobium pentaromativorans</name>
    <dbReference type="NCBI Taxonomy" id="205844"/>
    <lineage>
        <taxon>Bacteria</taxon>
        <taxon>Pseudomonadati</taxon>
        <taxon>Pseudomonadota</taxon>
        <taxon>Alphaproteobacteria</taxon>
        <taxon>Sphingomonadales</taxon>
        <taxon>Sphingomonadaceae</taxon>
        <taxon>Novosphingobium</taxon>
    </lineage>
</organism>
<name>A0A2W5QRZ2_9SPHN</name>
<evidence type="ECO:0000313" key="2">
    <source>
        <dbReference type="EMBL" id="PZQ54180.1"/>
    </source>
</evidence>
<evidence type="ECO:0000313" key="3">
    <source>
        <dbReference type="Proteomes" id="UP000249082"/>
    </source>
</evidence>
<evidence type="ECO:0000256" key="1">
    <source>
        <dbReference type="SAM" id="MobiDB-lite"/>
    </source>
</evidence>
<gene>
    <name evidence="2" type="ORF">DI555_14065</name>
</gene>
<comment type="caution">
    <text evidence="2">The sequence shown here is derived from an EMBL/GenBank/DDBJ whole genome shotgun (WGS) entry which is preliminary data.</text>
</comment>
<dbReference type="EMBL" id="QFPX01000010">
    <property type="protein sequence ID" value="PZQ54180.1"/>
    <property type="molecule type" value="Genomic_DNA"/>
</dbReference>
<sequence>MATRGAKPKPAKLRLVDGTHRTARHGESEHAVEATEAATAAFGKLKKPASVKGAAAAAWKRYIDPAGWLDGSREPAAIAFCELWKEFQFNPTGFPASKHGQMRAYMAELGLTDERNRGDHGGKKEEDEFFGSD</sequence>
<feature type="region of interest" description="Disordered" evidence="1">
    <location>
        <begin position="111"/>
        <end position="133"/>
    </location>
</feature>
<dbReference type="Proteomes" id="UP000249082">
    <property type="component" value="Unassembled WGS sequence"/>
</dbReference>